<feature type="domain" description="Glutamyl/glutaminyl-tRNA synthetase class Ib catalytic" evidence="9">
    <location>
        <begin position="4"/>
        <end position="301"/>
    </location>
</feature>
<evidence type="ECO:0000256" key="6">
    <source>
        <dbReference type="ARBA" id="ARBA00022917"/>
    </source>
</evidence>
<dbReference type="InterPro" id="IPR000924">
    <property type="entry name" value="Glu/Gln-tRNA-synth"/>
</dbReference>
<keyword evidence="4 8" id="KW-0547">Nucleotide-binding</keyword>
<dbReference type="Gene3D" id="1.10.10.350">
    <property type="match status" value="1"/>
</dbReference>
<comment type="function">
    <text evidence="8">Catalyzes the attachment of glutamate to tRNA(Glu) in a two-step reaction: glutamate is first activated by ATP to form Glu-AMP and then transferred to the acceptor end of tRNA(Glu).</text>
</comment>
<keyword evidence="3 8" id="KW-0436">Ligase</keyword>
<comment type="caution">
    <text evidence="8">Lacks conserved residue(s) required for the propagation of feature annotation.</text>
</comment>
<dbReference type="InterPro" id="IPR020751">
    <property type="entry name" value="aa-tRNA-synth_I_codon-bd_sub2"/>
</dbReference>
<dbReference type="OrthoDB" id="9807503at2"/>
<name>D5BRM5_PUNMI</name>
<dbReference type="InterPro" id="IPR045462">
    <property type="entry name" value="aa-tRNA-synth_I_cd-bd"/>
</dbReference>
<dbReference type="PANTHER" id="PTHR43311">
    <property type="entry name" value="GLUTAMATE--TRNA LIGASE"/>
    <property type="match status" value="1"/>
</dbReference>
<dbReference type="eggNOG" id="COG1384">
    <property type="taxonomic scope" value="Bacteria"/>
</dbReference>
<dbReference type="Pfam" id="PF19269">
    <property type="entry name" value="Anticodon_2"/>
    <property type="match status" value="1"/>
</dbReference>
<keyword evidence="7 8" id="KW-0030">Aminoacyl-tRNA synthetase</keyword>
<comment type="catalytic activity">
    <reaction evidence="8">
        <text>tRNA(Glu) + L-glutamate + ATP = L-glutamyl-tRNA(Glu) + AMP + diphosphate</text>
        <dbReference type="Rhea" id="RHEA:23540"/>
        <dbReference type="Rhea" id="RHEA-COMP:9663"/>
        <dbReference type="Rhea" id="RHEA-COMP:9680"/>
        <dbReference type="ChEBI" id="CHEBI:29985"/>
        <dbReference type="ChEBI" id="CHEBI:30616"/>
        <dbReference type="ChEBI" id="CHEBI:33019"/>
        <dbReference type="ChEBI" id="CHEBI:78442"/>
        <dbReference type="ChEBI" id="CHEBI:78520"/>
        <dbReference type="ChEBI" id="CHEBI:456215"/>
        <dbReference type="EC" id="6.1.1.17"/>
    </reaction>
</comment>
<dbReference type="Proteomes" id="UP000007460">
    <property type="component" value="Chromosome"/>
</dbReference>
<dbReference type="GO" id="GO:0000049">
    <property type="term" value="F:tRNA binding"/>
    <property type="evidence" value="ECO:0007669"/>
    <property type="project" value="InterPro"/>
</dbReference>
<dbReference type="PANTHER" id="PTHR43311:SF2">
    <property type="entry name" value="GLUTAMATE--TRNA LIGASE, MITOCHONDRIAL-RELATED"/>
    <property type="match status" value="1"/>
</dbReference>
<keyword evidence="5 8" id="KW-0067">ATP-binding</keyword>
<accession>D5BRM5</accession>
<comment type="subcellular location">
    <subcellularLocation>
        <location evidence="8">Cytoplasm</location>
    </subcellularLocation>
</comment>
<keyword evidence="2 8" id="KW-0963">Cytoplasm</keyword>
<feature type="short sequence motif" description="'HIGH' region" evidence="8">
    <location>
        <begin position="10"/>
        <end position="20"/>
    </location>
</feature>
<dbReference type="SUPFAM" id="SSF48163">
    <property type="entry name" value="An anticodon-binding domain of class I aminoacyl-tRNA synthetases"/>
    <property type="match status" value="1"/>
</dbReference>
<comment type="similarity">
    <text evidence="1 8">Belongs to the class-I aminoacyl-tRNA synthetase family. Glutamate--tRNA ligase type 1 subfamily.</text>
</comment>
<dbReference type="HAMAP" id="MF_00022">
    <property type="entry name" value="Glu_tRNA_synth_type1"/>
    <property type="match status" value="1"/>
</dbReference>
<protein>
    <recommendedName>
        <fullName evidence="8">Glutamate--tRNA ligase</fullName>
        <ecNumber evidence="8">6.1.1.17</ecNumber>
    </recommendedName>
    <alternativeName>
        <fullName evidence="8">Glutamyl-tRNA synthetase</fullName>
        <shortName evidence="8">GluRS</shortName>
    </alternativeName>
</protein>
<evidence type="ECO:0000313" key="12">
    <source>
        <dbReference type="Proteomes" id="UP000007460"/>
    </source>
</evidence>
<dbReference type="SUPFAM" id="SSF52374">
    <property type="entry name" value="Nucleotidylyl transferase"/>
    <property type="match status" value="1"/>
</dbReference>
<keyword evidence="12" id="KW-1185">Reference proteome</keyword>
<evidence type="ECO:0000256" key="1">
    <source>
        <dbReference type="ARBA" id="ARBA00007894"/>
    </source>
</evidence>
<sequence length="446" mass="48616">MSAIKVRFAPSPTGNLHVGNLRTALVNYLFARKFDGHFMLRIDDTDDERSTAAFEESIRVDLTWMGMTWASEDRQSNRLLRYDDALADLVAKGRAYACYESPEELSLKRKAQLGAGRPPVYDRAGLKLTDEAKAKFEAEGRKPHWRFLLNDTEVRWHDKVRGDVAYHMSSLSDPVLMREDGRVIYTLASVVDDIDHGITHILRGEDHVTNSAAQIQLFEALGASAPTMGHVALLAGADGEGLSKRLGSLSINELRANGLEPEAIASLLARIGTADSVVPQNDMAAVIEGFDISRFGRATAKFDPAELDAVNARIVQELDFDRVADRLDSLGVGGGADFWETVRGNVRIVGDAADWWQICTAPITPVMDAPDVTTAAAHLLPDGDLSASIWSDWTKAIAAETGAKGKGLFMPLRLALTGQAKGPEIAPLLAFMGRDRVIARLQGKRA</sequence>
<dbReference type="PROSITE" id="PS00178">
    <property type="entry name" value="AA_TRNA_LIGASE_I"/>
    <property type="match status" value="1"/>
</dbReference>
<feature type="domain" description="Aminoacyl-tRNA synthetase class I anticodon-binding" evidence="10">
    <location>
        <begin position="385"/>
        <end position="442"/>
    </location>
</feature>
<proteinExistence type="inferred from homology"/>
<dbReference type="InterPro" id="IPR014729">
    <property type="entry name" value="Rossmann-like_a/b/a_fold"/>
</dbReference>
<dbReference type="Gene3D" id="3.40.50.620">
    <property type="entry name" value="HUPs"/>
    <property type="match status" value="1"/>
</dbReference>
<organism evidence="11 12">
    <name type="scientific">Puniceispirillum marinum (strain IMCC1322)</name>
    <dbReference type="NCBI Taxonomy" id="488538"/>
    <lineage>
        <taxon>Bacteria</taxon>
        <taxon>Pseudomonadati</taxon>
        <taxon>Pseudomonadota</taxon>
        <taxon>Alphaproteobacteria</taxon>
        <taxon>Candidatus Puniceispirillales</taxon>
        <taxon>Candidatus Puniceispirillaceae</taxon>
        <taxon>Candidatus Puniceispirillum</taxon>
    </lineage>
</organism>
<feature type="short sequence motif" description="'KMSKS' region" evidence="8">
    <location>
        <begin position="241"/>
        <end position="245"/>
    </location>
</feature>
<comment type="subunit">
    <text evidence="8">Monomer.</text>
</comment>
<dbReference type="NCBIfam" id="TIGR00464">
    <property type="entry name" value="gltX_bact"/>
    <property type="match status" value="1"/>
</dbReference>
<evidence type="ECO:0000256" key="7">
    <source>
        <dbReference type="ARBA" id="ARBA00023146"/>
    </source>
</evidence>
<dbReference type="EMBL" id="CP001751">
    <property type="protein sequence ID" value="ADE38922.1"/>
    <property type="molecule type" value="Genomic_DNA"/>
</dbReference>
<dbReference type="RefSeq" id="WP_013045551.1">
    <property type="nucleotide sequence ID" value="NC_014010.1"/>
</dbReference>
<dbReference type="GO" id="GO:0006424">
    <property type="term" value="P:glutamyl-tRNA aminoacylation"/>
    <property type="evidence" value="ECO:0007669"/>
    <property type="project" value="UniProtKB-UniRule"/>
</dbReference>
<dbReference type="AlphaFoldDB" id="D5BRM5"/>
<dbReference type="PRINTS" id="PR00987">
    <property type="entry name" value="TRNASYNTHGLU"/>
</dbReference>
<evidence type="ECO:0000259" key="9">
    <source>
        <dbReference type="Pfam" id="PF00749"/>
    </source>
</evidence>
<evidence type="ECO:0000259" key="10">
    <source>
        <dbReference type="Pfam" id="PF19269"/>
    </source>
</evidence>
<dbReference type="GO" id="GO:0005737">
    <property type="term" value="C:cytoplasm"/>
    <property type="evidence" value="ECO:0007669"/>
    <property type="project" value="UniProtKB-SubCell"/>
</dbReference>
<gene>
    <name evidence="8" type="primary">gltX</name>
    <name evidence="11" type="ordered locus">SAR116_0679</name>
</gene>
<dbReference type="EC" id="6.1.1.17" evidence="8"/>
<dbReference type="InterPro" id="IPR020058">
    <property type="entry name" value="Glu/Gln-tRNA-synth_Ib_cat-dom"/>
</dbReference>
<dbReference type="InterPro" id="IPR001412">
    <property type="entry name" value="aa-tRNA-synth_I_CS"/>
</dbReference>
<evidence type="ECO:0000256" key="5">
    <source>
        <dbReference type="ARBA" id="ARBA00022840"/>
    </source>
</evidence>
<dbReference type="KEGG" id="apb:SAR116_0679"/>
<dbReference type="InterPro" id="IPR008925">
    <property type="entry name" value="aa_tRNA-synth_I_cd-bd_sf"/>
</dbReference>
<keyword evidence="6 8" id="KW-0648">Protein biosynthesis</keyword>
<dbReference type="HOGENOM" id="CLU_015768_6_1_5"/>
<evidence type="ECO:0000313" key="11">
    <source>
        <dbReference type="EMBL" id="ADE38922.1"/>
    </source>
</evidence>
<feature type="binding site" evidence="8">
    <location>
        <position position="244"/>
    </location>
    <ligand>
        <name>ATP</name>
        <dbReference type="ChEBI" id="CHEBI:30616"/>
    </ligand>
</feature>
<dbReference type="GO" id="GO:0005524">
    <property type="term" value="F:ATP binding"/>
    <property type="evidence" value="ECO:0007669"/>
    <property type="project" value="UniProtKB-UniRule"/>
</dbReference>
<reference evidence="11 12" key="1">
    <citation type="journal article" date="2010" name="J. Bacteriol.">
        <title>Complete genome sequence of "Candidatus Puniceispirillum marinum" IMCC1322, a representative of the SAR116 clade in the Alphaproteobacteria.</title>
        <authorList>
            <person name="Oh H.M."/>
            <person name="Kwon K.K."/>
            <person name="Kang I."/>
            <person name="Kang S.G."/>
            <person name="Lee J.H."/>
            <person name="Kim S.J."/>
            <person name="Cho J.C."/>
        </authorList>
    </citation>
    <scope>NUCLEOTIDE SEQUENCE [LARGE SCALE GENOMIC DNA]</scope>
    <source>
        <strain evidence="11 12">IMCC1322</strain>
    </source>
</reference>
<dbReference type="InterPro" id="IPR049940">
    <property type="entry name" value="GluQ/Sye"/>
</dbReference>
<dbReference type="InterPro" id="IPR004527">
    <property type="entry name" value="Glu-tRNA-ligase_bac/mito"/>
</dbReference>
<dbReference type="GO" id="GO:0004818">
    <property type="term" value="F:glutamate-tRNA ligase activity"/>
    <property type="evidence" value="ECO:0007669"/>
    <property type="project" value="UniProtKB-UniRule"/>
</dbReference>
<evidence type="ECO:0000256" key="3">
    <source>
        <dbReference type="ARBA" id="ARBA00022598"/>
    </source>
</evidence>
<dbReference type="eggNOG" id="COG0008">
    <property type="taxonomic scope" value="Bacteria"/>
</dbReference>
<evidence type="ECO:0000256" key="8">
    <source>
        <dbReference type="HAMAP-Rule" id="MF_00022"/>
    </source>
</evidence>
<evidence type="ECO:0000256" key="2">
    <source>
        <dbReference type="ARBA" id="ARBA00022490"/>
    </source>
</evidence>
<evidence type="ECO:0000256" key="4">
    <source>
        <dbReference type="ARBA" id="ARBA00022741"/>
    </source>
</evidence>
<dbReference type="STRING" id="488538.SAR116_0679"/>
<dbReference type="Pfam" id="PF00749">
    <property type="entry name" value="tRNA-synt_1c"/>
    <property type="match status" value="1"/>
</dbReference>